<evidence type="ECO:0000256" key="4">
    <source>
        <dbReference type="ARBA" id="ARBA00022692"/>
    </source>
</evidence>
<evidence type="ECO:0000256" key="9">
    <source>
        <dbReference type="ARBA" id="ARBA00023170"/>
    </source>
</evidence>
<protein>
    <recommendedName>
        <fullName evidence="12">G-protein coupled receptors family 1 profile domain-containing protein</fullName>
    </recommendedName>
</protein>
<evidence type="ECO:0000256" key="7">
    <source>
        <dbReference type="ARBA" id="ARBA00023040"/>
    </source>
</evidence>
<feature type="transmembrane region" description="Helical" evidence="11">
    <location>
        <begin position="345"/>
        <end position="366"/>
    </location>
</feature>
<feature type="transmembrane region" description="Helical" evidence="11">
    <location>
        <begin position="211"/>
        <end position="232"/>
    </location>
</feature>
<evidence type="ECO:0000256" key="1">
    <source>
        <dbReference type="ARBA" id="ARBA00004651"/>
    </source>
</evidence>
<dbReference type="SMART" id="SM00369">
    <property type="entry name" value="LRR_TYP"/>
    <property type="match status" value="2"/>
</dbReference>
<evidence type="ECO:0000256" key="6">
    <source>
        <dbReference type="ARBA" id="ARBA00022989"/>
    </source>
</evidence>
<dbReference type="SUPFAM" id="SSF81321">
    <property type="entry name" value="Family A G protein-coupled receptor-like"/>
    <property type="match status" value="1"/>
</dbReference>
<dbReference type="Gene3D" id="3.80.10.10">
    <property type="entry name" value="Ribonuclease Inhibitor"/>
    <property type="match status" value="1"/>
</dbReference>
<dbReference type="AlphaFoldDB" id="R7TG83"/>
<sequence>MSSLTKLDLSTNTIRFLQSEFAGGLSHLKVLYLYGNEIQEYDASDFASFNLLDMLHTDEYLFCCLARLNEENCRPLPDKLSSCKDLMREGVLRAFLWIFGIMALLGNLFSIGYHMKMVEKKTVTSELTKYLACADCLFGVYMICIASVDQHYRGVYIEYAKAWKHSAACAFLGTLATFSSEASVLVLFVITCDRLLRITRPFSKKNLTLRSVHKVMLIVWSLVIAIAVVPLIPSDYFKGRFYSRSSVCMSIHITRESPPGWQYSVAVCHGLNLVAFLFIFLAYGYMYTRIKSSSKAAGNKGSHEMTIARKMTLIVLTDFCCWFPINTMGKCLLALGGMDIPGEMYSWTIVFILPINSAINPILYTISNLSFKVLSSIPNEM</sequence>
<evidence type="ECO:0000313" key="15">
    <source>
        <dbReference type="Proteomes" id="UP000014760"/>
    </source>
</evidence>
<dbReference type="EMBL" id="AMQN01013278">
    <property type="status" value="NOT_ANNOTATED_CDS"/>
    <property type="molecule type" value="Genomic_DNA"/>
</dbReference>
<keyword evidence="2" id="KW-1003">Cell membrane</keyword>
<name>R7TG83_CAPTE</name>
<dbReference type="Proteomes" id="UP000014760">
    <property type="component" value="Unassembled WGS sequence"/>
</dbReference>
<feature type="transmembrane region" description="Helical" evidence="11">
    <location>
        <begin position="307"/>
        <end position="325"/>
    </location>
</feature>
<dbReference type="CDD" id="cd15137">
    <property type="entry name" value="7tmA_Relaxin_R"/>
    <property type="match status" value="1"/>
</dbReference>
<evidence type="ECO:0000256" key="10">
    <source>
        <dbReference type="ARBA" id="ARBA00023224"/>
    </source>
</evidence>
<feature type="transmembrane region" description="Helical" evidence="11">
    <location>
        <begin position="168"/>
        <end position="190"/>
    </location>
</feature>
<dbReference type="PRINTS" id="PR00237">
    <property type="entry name" value="GPCRRHODOPSN"/>
</dbReference>
<dbReference type="GO" id="GO:0008528">
    <property type="term" value="F:G protein-coupled peptide receptor activity"/>
    <property type="evidence" value="ECO:0007669"/>
    <property type="project" value="TreeGrafter"/>
</dbReference>
<evidence type="ECO:0000256" key="5">
    <source>
        <dbReference type="ARBA" id="ARBA00022737"/>
    </source>
</evidence>
<keyword evidence="8 11" id="KW-0472">Membrane</keyword>
<evidence type="ECO:0000313" key="14">
    <source>
        <dbReference type="EnsemblMetazoa" id="CapteP134768"/>
    </source>
</evidence>
<evidence type="ECO:0000259" key="12">
    <source>
        <dbReference type="PROSITE" id="PS50262"/>
    </source>
</evidence>
<dbReference type="GO" id="GO:0005886">
    <property type="term" value="C:plasma membrane"/>
    <property type="evidence" value="ECO:0007669"/>
    <property type="project" value="UniProtKB-SubCell"/>
</dbReference>
<keyword evidence="5" id="KW-0677">Repeat</keyword>
<keyword evidence="9" id="KW-0675">Receptor</keyword>
<dbReference type="PRINTS" id="PR00373">
    <property type="entry name" value="GLYCHORMONER"/>
</dbReference>
<keyword evidence="10" id="KW-0807">Transducer</keyword>
<dbReference type="InterPro" id="IPR002131">
    <property type="entry name" value="Gphrmn_rcpt_fam"/>
</dbReference>
<dbReference type="InterPro" id="IPR001611">
    <property type="entry name" value="Leu-rich_rpt"/>
</dbReference>
<proteinExistence type="predicted"/>
<dbReference type="InterPro" id="IPR017452">
    <property type="entry name" value="GPCR_Rhodpsn_7TM"/>
</dbReference>
<dbReference type="Gene3D" id="1.20.1070.10">
    <property type="entry name" value="Rhodopsin 7-helix transmembrane proteins"/>
    <property type="match status" value="1"/>
</dbReference>
<reference evidence="14" key="3">
    <citation type="submission" date="2015-06" db="UniProtKB">
        <authorList>
            <consortium name="EnsemblMetazoa"/>
        </authorList>
    </citation>
    <scope>IDENTIFICATION</scope>
</reference>
<dbReference type="GO" id="GO:0007189">
    <property type="term" value="P:adenylate cyclase-activating G protein-coupled receptor signaling pathway"/>
    <property type="evidence" value="ECO:0007669"/>
    <property type="project" value="TreeGrafter"/>
</dbReference>
<dbReference type="InterPro" id="IPR000276">
    <property type="entry name" value="GPCR_Rhodpsn"/>
</dbReference>
<dbReference type="STRING" id="283909.R7TG83"/>
<feature type="transmembrane region" description="Helical" evidence="11">
    <location>
        <begin position="127"/>
        <end position="148"/>
    </location>
</feature>
<dbReference type="PANTHER" id="PTHR24372">
    <property type="entry name" value="GLYCOPROTEIN HORMONE RECEPTOR"/>
    <property type="match status" value="1"/>
</dbReference>
<keyword evidence="6 11" id="KW-1133">Transmembrane helix</keyword>
<organism evidence="13">
    <name type="scientific">Capitella teleta</name>
    <name type="common">Polychaete worm</name>
    <dbReference type="NCBI Taxonomy" id="283909"/>
    <lineage>
        <taxon>Eukaryota</taxon>
        <taxon>Metazoa</taxon>
        <taxon>Spiralia</taxon>
        <taxon>Lophotrochozoa</taxon>
        <taxon>Annelida</taxon>
        <taxon>Polychaeta</taxon>
        <taxon>Sedentaria</taxon>
        <taxon>Scolecida</taxon>
        <taxon>Capitellidae</taxon>
        <taxon>Capitella</taxon>
    </lineage>
</organism>
<dbReference type="HOGENOM" id="CLU_006130_0_0_1"/>
<keyword evidence="3" id="KW-0433">Leucine-rich repeat</keyword>
<dbReference type="Pfam" id="PF00001">
    <property type="entry name" value="7tm_1"/>
    <property type="match status" value="1"/>
</dbReference>
<dbReference type="OrthoDB" id="10035376at2759"/>
<feature type="domain" description="G-protein coupled receptors family 1 profile" evidence="12">
    <location>
        <begin position="106"/>
        <end position="364"/>
    </location>
</feature>
<dbReference type="GO" id="GO:0009755">
    <property type="term" value="P:hormone-mediated signaling pathway"/>
    <property type="evidence" value="ECO:0007669"/>
    <property type="project" value="TreeGrafter"/>
</dbReference>
<dbReference type="OMA" id="XNSAPNE"/>
<reference evidence="15" key="1">
    <citation type="submission" date="2012-12" db="EMBL/GenBank/DDBJ databases">
        <authorList>
            <person name="Hellsten U."/>
            <person name="Grimwood J."/>
            <person name="Chapman J.A."/>
            <person name="Shapiro H."/>
            <person name="Aerts A."/>
            <person name="Otillar R.P."/>
            <person name="Terry A.Y."/>
            <person name="Boore J.L."/>
            <person name="Simakov O."/>
            <person name="Marletaz F."/>
            <person name="Cho S.-J."/>
            <person name="Edsinger-Gonzales E."/>
            <person name="Havlak P."/>
            <person name="Kuo D.-H."/>
            <person name="Larsson T."/>
            <person name="Lv J."/>
            <person name="Arendt D."/>
            <person name="Savage R."/>
            <person name="Osoegawa K."/>
            <person name="de Jong P."/>
            <person name="Lindberg D.R."/>
            <person name="Seaver E.C."/>
            <person name="Weisblat D.A."/>
            <person name="Putnam N.H."/>
            <person name="Grigoriev I.V."/>
            <person name="Rokhsar D.S."/>
        </authorList>
    </citation>
    <scope>NUCLEOTIDE SEQUENCE</scope>
    <source>
        <strain evidence="15">I ESC-2004</strain>
    </source>
</reference>
<keyword evidence="15" id="KW-1185">Reference proteome</keyword>
<dbReference type="InterPro" id="IPR032675">
    <property type="entry name" value="LRR_dom_sf"/>
</dbReference>
<dbReference type="Pfam" id="PF13855">
    <property type="entry name" value="LRR_8"/>
    <property type="match status" value="1"/>
</dbReference>
<dbReference type="PANTHER" id="PTHR24372:SF77">
    <property type="entry name" value="G-PROTEIN COUPLED RECEPTORS FAMILY 1 PROFILE DOMAIN-CONTAINING PROTEIN"/>
    <property type="match status" value="1"/>
</dbReference>
<evidence type="ECO:0000256" key="8">
    <source>
        <dbReference type="ARBA" id="ARBA00023136"/>
    </source>
</evidence>
<accession>R7TG83</accession>
<dbReference type="InterPro" id="IPR003591">
    <property type="entry name" value="Leu-rich_rpt_typical-subtyp"/>
</dbReference>
<dbReference type="SUPFAM" id="SSF52058">
    <property type="entry name" value="L domain-like"/>
    <property type="match status" value="1"/>
</dbReference>
<evidence type="ECO:0000313" key="13">
    <source>
        <dbReference type="EMBL" id="ELT92497.1"/>
    </source>
</evidence>
<keyword evidence="7" id="KW-0297">G-protein coupled receptor</keyword>
<dbReference type="EMBL" id="KB310096">
    <property type="protein sequence ID" value="ELT92497.1"/>
    <property type="molecule type" value="Genomic_DNA"/>
</dbReference>
<feature type="transmembrane region" description="Helical" evidence="11">
    <location>
        <begin position="263"/>
        <end position="286"/>
    </location>
</feature>
<dbReference type="GO" id="GO:0016500">
    <property type="term" value="F:protein-hormone receptor activity"/>
    <property type="evidence" value="ECO:0007669"/>
    <property type="project" value="InterPro"/>
</dbReference>
<dbReference type="EnsemblMetazoa" id="CapteT134768">
    <property type="protein sequence ID" value="CapteP134768"/>
    <property type="gene ID" value="CapteG134768"/>
</dbReference>
<evidence type="ECO:0000256" key="2">
    <source>
        <dbReference type="ARBA" id="ARBA00022475"/>
    </source>
</evidence>
<comment type="subcellular location">
    <subcellularLocation>
        <location evidence="1">Cell membrane</location>
        <topology evidence="1">Multi-pass membrane protein</topology>
    </subcellularLocation>
</comment>
<evidence type="ECO:0000256" key="3">
    <source>
        <dbReference type="ARBA" id="ARBA00022614"/>
    </source>
</evidence>
<gene>
    <name evidence="13" type="ORF">CAPTEDRAFT_134768</name>
</gene>
<keyword evidence="4 11" id="KW-0812">Transmembrane</keyword>
<reference evidence="13 15" key="2">
    <citation type="journal article" date="2013" name="Nature">
        <title>Insights into bilaterian evolution from three spiralian genomes.</title>
        <authorList>
            <person name="Simakov O."/>
            <person name="Marletaz F."/>
            <person name="Cho S.J."/>
            <person name="Edsinger-Gonzales E."/>
            <person name="Havlak P."/>
            <person name="Hellsten U."/>
            <person name="Kuo D.H."/>
            <person name="Larsson T."/>
            <person name="Lv J."/>
            <person name="Arendt D."/>
            <person name="Savage R."/>
            <person name="Osoegawa K."/>
            <person name="de Jong P."/>
            <person name="Grimwood J."/>
            <person name="Chapman J.A."/>
            <person name="Shapiro H."/>
            <person name="Aerts A."/>
            <person name="Otillar R.P."/>
            <person name="Terry A.Y."/>
            <person name="Boore J.L."/>
            <person name="Grigoriev I.V."/>
            <person name="Lindberg D.R."/>
            <person name="Seaver E.C."/>
            <person name="Weisblat D.A."/>
            <person name="Putnam N.H."/>
            <person name="Rokhsar D.S."/>
        </authorList>
    </citation>
    <scope>NUCLEOTIDE SEQUENCE</scope>
    <source>
        <strain evidence="13 15">I ESC-2004</strain>
    </source>
</reference>
<evidence type="ECO:0000256" key="11">
    <source>
        <dbReference type="SAM" id="Phobius"/>
    </source>
</evidence>
<dbReference type="PROSITE" id="PS50262">
    <property type="entry name" value="G_PROTEIN_RECEP_F1_2"/>
    <property type="match status" value="1"/>
</dbReference>
<feature type="transmembrane region" description="Helical" evidence="11">
    <location>
        <begin position="94"/>
        <end position="115"/>
    </location>
</feature>